<organism evidence="1 2">
    <name type="scientific">Zosterops borbonicus</name>
    <dbReference type="NCBI Taxonomy" id="364589"/>
    <lineage>
        <taxon>Eukaryota</taxon>
        <taxon>Metazoa</taxon>
        <taxon>Chordata</taxon>
        <taxon>Craniata</taxon>
        <taxon>Vertebrata</taxon>
        <taxon>Euteleostomi</taxon>
        <taxon>Archelosauria</taxon>
        <taxon>Archosauria</taxon>
        <taxon>Dinosauria</taxon>
        <taxon>Saurischia</taxon>
        <taxon>Theropoda</taxon>
        <taxon>Coelurosauria</taxon>
        <taxon>Aves</taxon>
        <taxon>Neognathae</taxon>
        <taxon>Neoaves</taxon>
        <taxon>Telluraves</taxon>
        <taxon>Australaves</taxon>
        <taxon>Passeriformes</taxon>
        <taxon>Sylvioidea</taxon>
        <taxon>Zosteropidae</taxon>
        <taxon>Zosterops</taxon>
    </lineage>
</organism>
<evidence type="ECO:0000313" key="2">
    <source>
        <dbReference type="Proteomes" id="UP000796761"/>
    </source>
</evidence>
<comment type="caution">
    <text evidence="1">The sequence shown here is derived from an EMBL/GenBank/DDBJ whole genome shotgun (WGS) entry which is preliminary data.</text>
</comment>
<dbReference type="AlphaFoldDB" id="A0A8K1GQN9"/>
<dbReference type="Proteomes" id="UP000796761">
    <property type="component" value="Unassembled WGS sequence"/>
</dbReference>
<name>A0A8K1GQN9_9PASS</name>
<dbReference type="EMBL" id="SWJQ01000101">
    <property type="protein sequence ID" value="TRZ22343.1"/>
    <property type="molecule type" value="Genomic_DNA"/>
</dbReference>
<sequence>MVEALELDDLSFVFRPKPFHDFMKNLEQKVLDQDPNLCNADLPVLPVSSLLVKSHETFELEIGIRGGKGLSDLFSCEYEEHNKDLILCQGIWGAKRVFTEKEPMIRCMTSSQENSKTYQYN</sequence>
<protein>
    <submittedName>
        <fullName evidence="1">Uncharacterized protein</fullName>
    </submittedName>
</protein>
<proteinExistence type="predicted"/>
<evidence type="ECO:0000313" key="1">
    <source>
        <dbReference type="EMBL" id="TRZ22343.1"/>
    </source>
</evidence>
<reference evidence="1" key="1">
    <citation type="submission" date="2019-04" db="EMBL/GenBank/DDBJ databases">
        <title>Genome assembly of Zosterops borbonicus 15179.</title>
        <authorList>
            <person name="Leroy T."/>
            <person name="Anselmetti Y."/>
            <person name="Tilak M.-K."/>
            <person name="Nabholz B."/>
        </authorList>
    </citation>
    <scope>NUCLEOTIDE SEQUENCE</scope>
    <source>
        <strain evidence="1">HGM_15179</strain>
        <tissue evidence="1">Muscle</tissue>
    </source>
</reference>
<keyword evidence="2" id="KW-1185">Reference proteome</keyword>
<gene>
    <name evidence="1" type="ORF">HGM15179_004761</name>
</gene>
<accession>A0A8K1GQN9</accession>